<evidence type="ECO:0000313" key="3">
    <source>
        <dbReference type="Proteomes" id="UP001066276"/>
    </source>
</evidence>
<protein>
    <submittedName>
        <fullName evidence="2">Uncharacterized protein</fullName>
    </submittedName>
</protein>
<proteinExistence type="predicted"/>
<evidence type="ECO:0000256" key="1">
    <source>
        <dbReference type="SAM" id="MobiDB-lite"/>
    </source>
</evidence>
<gene>
    <name evidence="2" type="ORF">NDU88_004423</name>
</gene>
<keyword evidence="3" id="KW-1185">Reference proteome</keyword>
<comment type="caution">
    <text evidence="2">The sequence shown here is derived from an EMBL/GenBank/DDBJ whole genome shotgun (WGS) entry which is preliminary data.</text>
</comment>
<sequence>MRPGVRLEQAEDCCGAGGETGRRGTARSVLRATEGCPEMAWPNAGRSAAGQQQRTGTGKKMDSMMERLDKHVERLDQSKRHISDIEDGQLTMSSSQAKMNKELMGLQAKVDDLEAISRRNNLRIVGVVESTDIDSMEGYIERLLVQLLVRDTFSSLFVVERAHNLR</sequence>
<organism evidence="2 3">
    <name type="scientific">Pleurodeles waltl</name>
    <name type="common">Iberian ribbed newt</name>
    <dbReference type="NCBI Taxonomy" id="8319"/>
    <lineage>
        <taxon>Eukaryota</taxon>
        <taxon>Metazoa</taxon>
        <taxon>Chordata</taxon>
        <taxon>Craniata</taxon>
        <taxon>Vertebrata</taxon>
        <taxon>Euteleostomi</taxon>
        <taxon>Amphibia</taxon>
        <taxon>Batrachia</taxon>
        <taxon>Caudata</taxon>
        <taxon>Salamandroidea</taxon>
        <taxon>Salamandridae</taxon>
        <taxon>Pleurodelinae</taxon>
        <taxon>Pleurodeles</taxon>
    </lineage>
</organism>
<feature type="region of interest" description="Disordered" evidence="1">
    <location>
        <begin position="41"/>
        <end position="60"/>
    </location>
</feature>
<dbReference type="AlphaFoldDB" id="A0AAV7W4X9"/>
<name>A0AAV7W4X9_PLEWA</name>
<evidence type="ECO:0000313" key="2">
    <source>
        <dbReference type="EMBL" id="KAJ1209044.1"/>
    </source>
</evidence>
<dbReference type="Gene3D" id="3.30.70.1820">
    <property type="entry name" value="L1 transposable element, RRM domain"/>
    <property type="match status" value="1"/>
</dbReference>
<dbReference type="EMBL" id="JANPWB010000002">
    <property type="protein sequence ID" value="KAJ1209044.1"/>
    <property type="molecule type" value="Genomic_DNA"/>
</dbReference>
<reference evidence="2" key="1">
    <citation type="journal article" date="2022" name="bioRxiv">
        <title>Sequencing and chromosome-scale assembly of the giantPleurodeles waltlgenome.</title>
        <authorList>
            <person name="Brown T."/>
            <person name="Elewa A."/>
            <person name="Iarovenko S."/>
            <person name="Subramanian E."/>
            <person name="Araus A.J."/>
            <person name="Petzold A."/>
            <person name="Susuki M."/>
            <person name="Suzuki K.-i.T."/>
            <person name="Hayashi T."/>
            <person name="Toyoda A."/>
            <person name="Oliveira C."/>
            <person name="Osipova E."/>
            <person name="Leigh N.D."/>
            <person name="Simon A."/>
            <person name="Yun M.H."/>
        </authorList>
    </citation>
    <scope>NUCLEOTIDE SEQUENCE</scope>
    <source>
        <strain evidence="2">20211129_DDA</strain>
        <tissue evidence="2">Liver</tissue>
    </source>
</reference>
<accession>A0AAV7W4X9</accession>
<dbReference type="Proteomes" id="UP001066276">
    <property type="component" value="Chromosome 1_2"/>
</dbReference>